<sequence length="168" mass="19203">MSSSRNLVVHIAIIVFVFHGITSGDHVKKWLRLPNVIASPHIKNQSLTVCTGKNYVSLSTEASPRHVKCGLPFSLYIHMIPTTDIVYLQCKGFMKWNGIVRLSKFWGGFCESKCLDCPLIKGNSYTLKWENIRPFYCYLERGHYSFAASCSDQNDQEVACGTWRFTWN</sequence>
<dbReference type="KEGG" id="epa:110252876"/>
<organism evidence="2 3">
    <name type="scientific">Exaiptasia diaphana</name>
    <name type="common">Tropical sea anemone</name>
    <name type="synonym">Aiptasia pulchella</name>
    <dbReference type="NCBI Taxonomy" id="2652724"/>
    <lineage>
        <taxon>Eukaryota</taxon>
        <taxon>Metazoa</taxon>
        <taxon>Cnidaria</taxon>
        <taxon>Anthozoa</taxon>
        <taxon>Hexacorallia</taxon>
        <taxon>Actiniaria</taxon>
        <taxon>Aiptasiidae</taxon>
        <taxon>Exaiptasia</taxon>
    </lineage>
</organism>
<dbReference type="RefSeq" id="XP_020915388.1">
    <property type="nucleotide sequence ID" value="XM_021059729.2"/>
</dbReference>
<name>A0A913Y692_EXADI</name>
<dbReference type="EnsemblMetazoa" id="XM_021059729.2">
    <property type="protein sequence ID" value="XP_020915388.1"/>
    <property type="gene ID" value="LOC110252876"/>
</dbReference>
<dbReference type="SUPFAM" id="SSF81296">
    <property type="entry name" value="E set domains"/>
    <property type="match status" value="1"/>
</dbReference>
<feature type="signal peptide" evidence="1">
    <location>
        <begin position="1"/>
        <end position="24"/>
    </location>
</feature>
<evidence type="ECO:0000313" key="2">
    <source>
        <dbReference type="EnsemblMetazoa" id="XP_020915388.1"/>
    </source>
</evidence>
<dbReference type="AlphaFoldDB" id="A0A913Y692"/>
<evidence type="ECO:0008006" key="4">
    <source>
        <dbReference type="Google" id="ProtNLM"/>
    </source>
</evidence>
<accession>A0A913Y692</accession>
<feature type="chain" id="PRO_5038030828" description="S-protein homolog" evidence="1">
    <location>
        <begin position="25"/>
        <end position="168"/>
    </location>
</feature>
<dbReference type="Proteomes" id="UP000887567">
    <property type="component" value="Unplaced"/>
</dbReference>
<evidence type="ECO:0000256" key="1">
    <source>
        <dbReference type="SAM" id="SignalP"/>
    </source>
</evidence>
<keyword evidence="3" id="KW-1185">Reference proteome</keyword>
<dbReference type="InterPro" id="IPR014756">
    <property type="entry name" value="Ig_E-set"/>
</dbReference>
<protein>
    <recommendedName>
        <fullName evidence="4">S-protein homolog</fullName>
    </recommendedName>
</protein>
<dbReference type="GeneID" id="110252876"/>
<reference evidence="2" key="1">
    <citation type="submission" date="2022-11" db="UniProtKB">
        <authorList>
            <consortium name="EnsemblMetazoa"/>
        </authorList>
    </citation>
    <scope>IDENTIFICATION</scope>
</reference>
<proteinExistence type="predicted"/>
<evidence type="ECO:0000313" key="3">
    <source>
        <dbReference type="Proteomes" id="UP000887567"/>
    </source>
</evidence>
<keyword evidence="1" id="KW-0732">Signal</keyword>